<feature type="transmembrane region" description="Helical" evidence="6">
    <location>
        <begin position="170"/>
        <end position="192"/>
    </location>
</feature>
<dbReference type="Pfam" id="PF03706">
    <property type="entry name" value="LPG_synthase_TM"/>
    <property type="match status" value="1"/>
</dbReference>
<dbReference type="Proteomes" id="UP000027821">
    <property type="component" value="Unassembled WGS sequence"/>
</dbReference>
<organism evidence="7 8">
    <name type="scientific">Anditalea andensis</name>
    <dbReference type="NCBI Taxonomy" id="1048983"/>
    <lineage>
        <taxon>Bacteria</taxon>
        <taxon>Pseudomonadati</taxon>
        <taxon>Bacteroidota</taxon>
        <taxon>Cytophagia</taxon>
        <taxon>Cytophagales</taxon>
        <taxon>Cytophagaceae</taxon>
        <taxon>Anditalea</taxon>
    </lineage>
</organism>
<feature type="transmembrane region" description="Helical" evidence="6">
    <location>
        <begin position="125"/>
        <end position="150"/>
    </location>
</feature>
<keyword evidence="2" id="KW-1003">Cell membrane</keyword>
<feature type="transmembrane region" description="Helical" evidence="6">
    <location>
        <begin position="83"/>
        <end position="113"/>
    </location>
</feature>
<feature type="transmembrane region" description="Helical" evidence="6">
    <location>
        <begin position="236"/>
        <end position="257"/>
    </location>
</feature>
<dbReference type="EMBL" id="JMIH01000022">
    <property type="protein sequence ID" value="KEO73386.1"/>
    <property type="molecule type" value="Genomic_DNA"/>
</dbReference>
<keyword evidence="4 6" id="KW-1133">Transmembrane helix</keyword>
<proteinExistence type="predicted"/>
<evidence type="ECO:0000256" key="2">
    <source>
        <dbReference type="ARBA" id="ARBA00022475"/>
    </source>
</evidence>
<comment type="subcellular location">
    <subcellularLocation>
        <location evidence="1">Cell membrane</location>
        <topology evidence="1">Multi-pass membrane protein</topology>
    </subcellularLocation>
</comment>
<evidence type="ECO:0000256" key="5">
    <source>
        <dbReference type="ARBA" id="ARBA00023136"/>
    </source>
</evidence>
<dbReference type="PANTHER" id="PTHR37693:SF1">
    <property type="entry name" value="INTEGRAL MEMBRANE PROTEIN"/>
    <property type="match status" value="1"/>
</dbReference>
<evidence type="ECO:0000256" key="4">
    <source>
        <dbReference type="ARBA" id="ARBA00022989"/>
    </source>
</evidence>
<reference evidence="7 8" key="1">
    <citation type="submission" date="2014-04" db="EMBL/GenBank/DDBJ databases">
        <title>Characterization and application of a salt tolerant electro-active bacterium.</title>
        <authorList>
            <person name="Yang L."/>
            <person name="Wei S."/>
            <person name="Tay Q.X.M."/>
        </authorList>
    </citation>
    <scope>NUCLEOTIDE SEQUENCE [LARGE SCALE GENOMIC DNA]</scope>
    <source>
        <strain evidence="7 8">LY1</strain>
    </source>
</reference>
<dbReference type="OrthoDB" id="1493331at2"/>
<evidence type="ECO:0000256" key="6">
    <source>
        <dbReference type="SAM" id="Phobius"/>
    </source>
</evidence>
<keyword evidence="5 6" id="KW-0472">Membrane</keyword>
<evidence type="ECO:0000313" key="8">
    <source>
        <dbReference type="Proteomes" id="UP000027821"/>
    </source>
</evidence>
<evidence type="ECO:0000256" key="3">
    <source>
        <dbReference type="ARBA" id="ARBA00022692"/>
    </source>
</evidence>
<accession>A0A074KTT2</accession>
<name>A0A074KTT2_9BACT</name>
<dbReference type="InterPro" id="IPR022791">
    <property type="entry name" value="L-PG_synthase/AglD"/>
</dbReference>
<dbReference type="RefSeq" id="WP_035075347.1">
    <property type="nucleotide sequence ID" value="NZ_JMIH01000022.1"/>
</dbReference>
<gene>
    <name evidence="7" type="ORF">EL17_13675</name>
</gene>
<dbReference type="STRING" id="1048983.EL17_13675"/>
<keyword evidence="3 6" id="KW-0812">Transmembrane</keyword>
<keyword evidence="8" id="KW-1185">Reference proteome</keyword>
<dbReference type="AlphaFoldDB" id="A0A074KTT2"/>
<feature type="transmembrane region" description="Helical" evidence="6">
    <location>
        <begin position="46"/>
        <end position="63"/>
    </location>
</feature>
<feature type="transmembrane region" description="Helical" evidence="6">
    <location>
        <begin position="326"/>
        <end position="345"/>
    </location>
</feature>
<dbReference type="eggNOG" id="COG0392">
    <property type="taxonomic scope" value="Bacteria"/>
</dbReference>
<feature type="transmembrane region" description="Helical" evidence="6">
    <location>
        <begin position="17"/>
        <end position="34"/>
    </location>
</feature>
<evidence type="ECO:0000256" key="1">
    <source>
        <dbReference type="ARBA" id="ARBA00004651"/>
    </source>
</evidence>
<protein>
    <submittedName>
        <fullName evidence="7">Membrane protein</fullName>
    </submittedName>
</protein>
<dbReference type="NCBIfam" id="TIGR00374">
    <property type="entry name" value="flippase-like domain"/>
    <property type="match status" value="1"/>
</dbReference>
<comment type="caution">
    <text evidence="7">The sequence shown here is derived from an EMBL/GenBank/DDBJ whole genome shotgun (WGS) entry which is preliminary data.</text>
</comment>
<evidence type="ECO:0000313" key="7">
    <source>
        <dbReference type="EMBL" id="KEO73386.1"/>
    </source>
</evidence>
<sequence length="355" mass="41075">MKLDNKKIFETLNPNKIWVPVAIGLVIVFLMFYLDPTVNARTLRGVFDASAGSILLALLFILMRDAGYVYRIREITDKHLTWIRAIYVIILWEFASAVTPSIVGGTAVAVFILNKEGIKLGKALAFVMVTAILDNLFFVIGAPIILFFAQGHIFPDARSMELRLGNSLQYLFWVSYALYAIYSLIMAAALFYRPRVFKWLLLKLFSIRWIRKWKSNANEYGNQIITASREFKDKNINYWVSIGLATVFIWSSRYFMLNALITAYESLSFNQHIIVFARQIIMWIVMMISPTPGSSGTAEFFFAQFFSEFLTGYTFVTSIVWRLLSYYPYLILGAIFLPRWIKQVFFKKKKKVKKK</sequence>
<dbReference type="GO" id="GO:0005886">
    <property type="term" value="C:plasma membrane"/>
    <property type="evidence" value="ECO:0007669"/>
    <property type="project" value="UniProtKB-SubCell"/>
</dbReference>
<dbReference type="PANTHER" id="PTHR37693">
    <property type="entry name" value="PHOSPHATIDYLGLYCEROL LYSYLTRANSFERASE"/>
    <property type="match status" value="1"/>
</dbReference>